<comment type="cofactor">
    <cofactor evidence="6">
        <name>[2Fe-2S] cluster</name>
        <dbReference type="ChEBI" id="CHEBI:190135"/>
    </cofactor>
</comment>
<keyword evidence="3 7" id="KW-0479">Metal-binding</keyword>
<evidence type="ECO:0000313" key="8">
    <source>
        <dbReference type="EMBL" id="ARN83018.1"/>
    </source>
</evidence>
<gene>
    <name evidence="8" type="ORF">B1812_20195</name>
</gene>
<dbReference type="Gene3D" id="1.10.10.1590">
    <property type="entry name" value="NADH-quinone oxidoreductase subunit E"/>
    <property type="match status" value="1"/>
</dbReference>
<keyword evidence="2 7" id="KW-0001">2Fe-2S</keyword>
<accession>A0A1W6MZM3</accession>
<protein>
    <submittedName>
        <fullName evidence="8">Formate dehydrogenase subunit gamma</fullName>
    </submittedName>
</protein>
<dbReference type="Proteomes" id="UP000193978">
    <property type="component" value="Chromosome"/>
</dbReference>
<keyword evidence="9" id="KW-1185">Reference proteome</keyword>
<evidence type="ECO:0000256" key="2">
    <source>
        <dbReference type="ARBA" id="ARBA00022714"/>
    </source>
</evidence>
<dbReference type="InterPro" id="IPR041921">
    <property type="entry name" value="NuoE_N"/>
</dbReference>
<dbReference type="Pfam" id="PF01257">
    <property type="entry name" value="2Fe-2S_thioredx"/>
    <property type="match status" value="1"/>
</dbReference>
<feature type="binding site" evidence="7">
    <location>
        <position position="123"/>
    </location>
    <ligand>
        <name>[2Fe-2S] cluster</name>
        <dbReference type="ChEBI" id="CHEBI:190135"/>
    </ligand>
</feature>
<dbReference type="GO" id="GO:0016491">
    <property type="term" value="F:oxidoreductase activity"/>
    <property type="evidence" value="ECO:0007669"/>
    <property type="project" value="InterPro"/>
</dbReference>
<dbReference type="EMBL" id="CP019948">
    <property type="protein sequence ID" value="ARN83018.1"/>
    <property type="molecule type" value="Genomic_DNA"/>
</dbReference>
<dbReference type="InterPro" id="IPR036249">
    <property type="entry name" value="Thioredoxin-like_sf"/>
</dbReference>
<dbReference type="InterPro" id="IPR002023">
    <property type="entry name" value="NuoE-like"/>
</dbReference>
<comment type="cofactor">
    <cofactor evidence="7">
        <name>[2Fe-2S] cluster</name>
        <dbReference type="ChEBI" id="CHEBI:190135"/>
    </cofactor>
    <text evidence="7">Binds 1 [2Fe-2S] cluster.</text>
</comment>
<dbReference type="OrthoDB" id="9807941at2"/>
<dbReference type="STRING" id="655015.B1812_20195"/>
<comment type="similarity">
    <text evidence="1">Belongs to the complex I 24 kDa subunit family.</text>
</comment>
<organism evidence="8 9">
    <name type="scientific">Methylocystis bryophila</name>
    <dbReference type="NCBI Taxonomy" id="655015"/>
    <lineage>
        <taxon>Bacteria</taxon>
        <taxon>Pseudomonadati</taxon>
        <taxon>Pseudomonadota</taxon>
        <taxon>Alphaproteobacteria</taxon>
        <taxon>Hyphomicrobiales</taxon>
        <taxon>Methylocystaceae</taxon>
        <taxon>Methylocystis</taxon>
    </lineage>
</organism>
<feature type="binding site" evidence="7">
    <location>
        <position position="82"/>
    </location>
    <ligand>
        <name>[2Fe-2S] cluster</name>
        <dbReference type="ChEBI" id="CHEBI:190135"/>
    </ligand>
</feature>
<dbReference type="PANTHER" id="PTHR43342">
    <property type="entry name" value="NADH-QUINONE OXIDOREDUCTASE, E SUBUNIT"/>
    <property type="match status" value="1"/>
</dbReference>
<feature type="binding site" evidence="7">
    <location>
        <position position="87"/>
    </location>
    <ligand>
        <name>[2Fe-2S] cluster</name>
        <dbReference type="ChEBI" id="CHEBI:190135"/>
    </ligand>
</feature>
<evidence type="ECO:0000256" key="3">
    <source>
        <dbReference type="ARBA" id="ARBA00022723"/>
    </source>
</evidence>
<keyword evidence="4 7" id="KW-0408">Iron</keyword>
<evidence type="ECO:0000313" key="9">
    <source>
        <dbReference type="Proteomes" id="UP000193978"/>
    </source>
</evidence>
<reference evidence="8 9" key="1">
    <citation type="submission" date="2017-02" db="EMBL/GenBank/DDBJ databases">
        <authorList>
            <person name="Peterson S.W."/>
        </authorList>
    </citation>
    <scope>NUCLEOTIDE SEQUENCE [LARGE SCALE GENOMIC DNA]</scope>
    <source>
        <strain evidence="8 9">S285</strain>
    </source>
</reference>
<evidence type="ECO:0000256" key="6">
    <source>
        <dbReference type="ARBA" id="ARBA00034078"/>
    </source>
</evidence>
<dbReference type="NCBIfam" id="NF004638">
    <property type="entry name" value="PRK05988.1"/>
    <property type="match status" value="1"/>
</dbReference>
<evidence type="ECO:0000256" key="4">
    <source>
        <dbReference type="ARBA" id="ARBA00023004"/>
    </source>
</evidence>
<keyword evidence="5 7" id="KW-0411">Iron-sulfur</keyword>
<dbReference type="SUPFAM" id="SSF52833">
    <property type="entry name" value="Thioredoxin-like"/>
    <property type="match status" value="1"/>
</dbReference>
<feature type="binding site" evidence="7">
    <location>
        <position position="127"/>
    </location>
    <ligand>
        <name>[2Fe-2S] cluster</name>
        <dbReference type="ChEBI" id="CHEBI:190135"/>
    </ligand>
</feature>
<evidence type="ECO:0000256" key="5">
    <source>
        <dbReference type="ARBA" id="ARBA00023014"/>
    </source>
</evidence>
<sequence>MSQVAAWDSARAQEIIDAHLHLEGPAMPILHALQEEFGCVPEAAVPQIAQALNVSRAEMHGVVTFYHDFRREPAGRHVLKICRAESCQSMGSEKIAQDFLERIKTDWHHTTPDGALTIEPVYCLGLCAHSPSALFDGEPIGRVDGETLDAIVAEARL</sequence>
<dbReference type="Gene3D" id="3.40.30.10">
    <property type="entry name" value="Glutaredoxin"/>
    <property type="match status" value="1"/>
</dbReference>
<dbReference type="RefSeq" id="WP_085773163.1">
    <property type="nucleotide sequence ID" value="NZ_AP027149.1"/>
</dbReference>
<evidence type="ECO:0000256" key="1">
    <source>
        <dbReference type="ARBA" id="ARBA00010643"/>
    </source>
</evidence>
<dbReference type="KEGG" id="mbry:B1812_20195"/>
<dbReference type="PIRSF" id="PIRSF000216">
    <property type="entry name" value="NADH_DH_24kDa"/>
    <property type="match status" value="1"/>
</dbReference>
<name>A0A1W6MZM3_9HYPH</name>
<dbReference type="InterPro" id="IPR028431">
    <property type="entry name" value="NADP_DH_HndA-like"/>
</dbReference>
<dbReference type="GO" id="GO:0046872">
    <property type="term" value="F:metal ion binding"/>
    <property type="evidence" value="ECO:0007669"/>
    <property type="project" value="UniProtKB-KW"/>
</dbReference>
<dbReference type="AlphaFoldDB" id="A0A1W6MZM3"/>
<dbReference type="PANTHER" id="PTHR43342:SF1">
    <property type="entry name" value="BIFURCATING [FEFE] HYDROGENASE GAMMA SUBUNIT"/>
    <property type="match status" value="1"/>
</dbReference>
<proteinExistence type="inferred from homology"/>
<dbReference type="CDD" id="cd03081">
    <property type="entry name" value="TRX_Fd_NuoE_FDH_gamma"/>
    <property type="match status" value="1"/>
</dbReference>
<dbReference type="GO" id="GO:0051537">
    <property type="term" value="F:2 iron, 2 sulfur cluster binding"/>
    <property type="evidence" value="ECO:0007669"/>
    <property type="project" value="UniProtKB-KW"/>
</dbReference>
<evidence type="ECO:0000256" key="7">
    <source>
        <dbReference type="PIRSR" id="PIRSR000216-1"/>
    </source>
</evidence>